<comment type="caution">
    <text evidence="2">The sequence shown here is derived from an EMBL/GenBank/DDBJ whole genome shotgun (WGS) entry which is preliminary data.</text>
</comment>
<keyword evidence="1" id="KW-0472">Membrane</keyword>
<keyword evidence="1" id="KW-0812">Transmembrane</keyword>
<organism evidence="2 3">
    <name type="scientific">Platanthera guangdongensis</name>
    <dbReference type="NCBI Taxonomy" id="2320717"/>
    <lineage>
        <taxon>Eukaryota</taxon>
        <taxon>Viridiplantae</taxon>
        <taxon>Streptophyta</taxon>
        <taxon>Embryophyta</taxon>
        <taxon>Tracheophyta</taxon>
        <taxon>Spermatophyta</taxon>
        <taxon>Magnoliopsida</taxon>
        <taxon>Liliopsida</taxon>
        <taxon>Asparagales</taxon>
        <taxon>Orchidaceae</taxon>
        <taxon>Orchidoideae</taxon>
        <taxon>Orchideae</taxon>
        <taxon>Orchidinae</taxon>
        <taxon>Platanthera</taxon>
    </lineage>
</organism>
<protein>
    <submittedName>
        <fullName evidence="2">Uncharacterized protein</fullName>
    </submittedName>
</protein>
<dbReference type="EMBL" id="JBBWWR010000015">
    <property type="protein sequence ID" value="KAK8950243.1"/>
    <property type="molecule type" value="Genomic_DNA"/>
</dbReference>
<evidence type="ECO:0000313" key="3">
    <source>
        <dbReference type="Proteomes" id="UP001412067"/>
    </source>
</evidence>
<evidence type="ECO:0000256" key="1">
    <source>
        <dbReference type="SAM" id="Phobius"/>
    </source>
</evidence>
<keyword evidence="3" id="KW-1185">Reference proteome</keyword>
<sequence>MFRRDVNFWSQIEDLLMEVKLEADDEELSFIFLSFLYIFFLFSALEFFRRNHSLRFVGLKTDGSAGFVSVALIYKVEEHCSQGIGRIYGQFSLPSAAKVFRCLLILQSQHSYLFADMKELTHSRMLGMADCCITINKIEETVAFVSLELYALRSTFIAI</sequence>
<name>A0ABR2LUZ5_9ASPA</name>
<gene>
    <name evidence="2" type="ORF">KSP40_PGU000009</name>
</gene>
<evidence type="ECO:0000313" key="2">
    <source>
        <dbReference type="EMBL" id="KAK8950243.1"/>
    </source>
</evidence>
<dbReference type="Proteomes" id="UP001412067">
    <property type="component" value="Unassembled WGS sequence"/>
</dbReference>
<keyword evidence="1" id="KW-1133">Transmembrane helix</keyword>
<feature type="transmembrane region" description="Helical" evidence="1">
    <location>
        <begin position="28"/>
        <end position="48"/>
    </location>
</feature>
<accession>A0ABR2LUZ5</accession>
<proteinExistence type="predicted"/>
<reference evidence="2 3" key="1">
    <citation type="journal article" date="2022" name="Nat. Plants">
        <title>Genomes of leafy and leafless Platanthera orchids illuminate the evolution of mycoheterotrophy.</title>
        <authorList>
            <person name="Li M.H."/>
            <person name="Liu K.W."/>
            <person name="Li Z."/>
            <person name="Lu H.C."/>
            <person name="Ye Q.L."/>
            <person name="Zhang D."/>
            <person name="Wang J.Y."/>
            <person name="Li Y.F."/>
            <person name="Zhong Z.M."/>
            <person name="Liu X."/>
            <person name="Yu X."/>
            <person name="Liu D.K."/>
            <person name="Tu X.D."/>
            <person name="Liu B."/>
            <person name="Hao Y."/>
            <person name="Liao X.Y."/>
            <person name="Jiang Y.T."/>
            <person name="Sun W.H."/>
            <person name="Chen J."/>
            <person name="Chen Y.Q."/>
            <person name="Ai Y."/>
            <person name="Zhai J.W."/>
            <person name="Wu S.S."/>
            <person name="Zhou Z."/>
            <person name="Hsiao Y.Y."/>
            <person name="Wu W.L."/>
            <person name="Chen Y.Y."/>
            <person name="Lin Y.F."/>
            <person name="Hsu J.L."/>
            <person name="Li C.Y."/>
            <person name="Wang Z.W."/>
            <person name="Zhao X."/>
            <person name="Zhong W.Y."/>
            <person name="Ma X.K."/>
            <person name="Ma L."/>
            <person name="Huang J."/>
            <person name="Chen G.Z."/>
            <person name="Huang M.Z."/>
            <person name="Huang L."/>
            <person name="Peng D.H."/>
            <person name="Luo Y.B."/>
            <person name="Zou S.Q."/>
            <person name="Chen S.P."/>
            <person name="Lan S."/>
            <person name="Tsai W.C."/>
            <person name="Van de Peer Y."/>
            <person name="Liu Z.J."/>
        </authorList>
    </citation>
    <scope>NUCLEOTIDE SEQUENCE [LARGE SCALE GENOMIC DNA]</scope>
    <source>
        <strain evidence="2">Lor288</strain>
    </source>
</reference>